<dbReference type="NCBIfam" id="TIGR02231">
    <property type="entry name" value="mucoidy inhibitor MuiA family protein"/>
    <property type="match status" value="2"/>
</dbReference>
<gene>
    <name evidence="5" type="ORF">GA0116948_105184</name>
</gene>
<dbReference type="Gene3D" id="2.60.40.1120">
    <property type="entry name" value="Carboxypeptidase-like, regulatory domain"/>
    <property type="match status" value="1"/>
</dbReference>
<dbReference type="PANTHER" id="PTHR31005:SF8">
    <property type="entry name" value="DUF4139 DOMAIN-CONTAINING PROTEIN"/>
    <property type="match status" value="1"/>
</dbReference>
<accession>A0A1C4DBD6</accession>
<dbReference type="InterPro" id="IPR025554">
    <property type="entry name" value="DUF4140"/>
</dbReference>
<proteinExistence type="predicted"/>
<dbReference type="EMBL" id="FMAR01000005">
    <property type="protein sequence ID" value="SCC28697.1"/>
    <property type="molecule type" value="Genomic_DNA"/>
</dbReference>
<dbReference type="Proteomes" id="UP000242818">
    <property type="component" value="Unassembled WGS sequence"/>
</dbReference>
<evidence type="ECO:0000256" key="1">
    <source>
        <dbReference type="SAM" id="Coils"/>
    </source>
</evidence>
<dbReference type="InterPro" id="IPR037291">
    <property type="entry name" value="DUF4139"/>
</dbReference>
<feature type="coiled-coil region" evidence="1">
    <location>
        <begin position="90"/>
        <end position="124"/>
    </location>
</feature>
<name>A0A1C4DBD6_9BACT</name>
<dbReference type="InterPro" id="IPR011935">
    <property type="entry name" value="CHP02231"/>
</dbReference>
<evidence type="ECO:0000259" key="4">
    <source>
        <dbReference type="Pfam" id="PF13600"/>
    </source>
</evidence>
<feature type="chain" id="PRO_5008690464" description="Mucoidy inhibitor MuiA family protein" evidence="2">
    <location>
        <begin position="18"/>
        <end position="634"/>
    </location>
</feature>
<organism evidence="5 6">
    <name type="scientific">Chitinophaga costaii</name>
    <dbReference type="NCBI Taxonomy" id="1335309"/>
    <lineage>
        <taxon>Bacteria</taxon>
        <taxon>Pseudomonadati</taxon>
        <taxon>Bacteroidota</taxon>
        <taxon>Chitinophagia</taxon>
        <taxon>Chitinophagales</taxon>
        <taxon>Chitinophagaceae</taxon>
        <taxon>Chitinophaga</taxon>
    </lineage>
</organism>
<evidence type="ECO:0008006" key="7">
    <source>
        <dbReference type="Google" id="ProtNLM"/>
    </source>
</evidence>
<keyword evidence="1" id="KW-0175">Coiled coil</keyword>
<dbReference type="PANTHER" id="PTHR31005">
    <property type="entry name" value="DUF4139 DOMAIN-CONTAINING PROTEIN"/>
    <property type="match status" value="1"/>
</dbReference>
<dbReference type="AlphaFoldDB" id="A0A1C4DBD6"/>
<reference evidence="5 6" key="1">
    <citation type="submission" date="2016-08" db="EMBL/GenBank/DDBJ databases">
        <authorList>
            <person name="Seilhamer J.J."/>
        </authorList>
    </citation>
    <scope>NUCLEOTIDE SEQUENCE [LARGE SCALE GENOMIC DNA]</scope>
    <source>
        <strain evidence="5 6">A37T2</strain>
    </source>
</reference>
<evidence type="ECO:0000256" key="2">
    <source>
        <dbReference type="SAM" id="SignalP"/>
    </source>
</evidence>
<evidence type="ECO:0000259" key="3">
    <source>
        <dbReference type="Pfam" id="PF13598"/>
    </source>
</evidence>
<dbReference type="RefSeq" id="WP_089711481.1">
    <property type="nucleotide sequence ID" value="NZ_FMAR01000005.1"/>
</dbReference>
<dbReference type="SUPFAM" id="SSF49464">
    <property type="entry name" value="Carboxypeptidase regulatory domain-like"/>
    <property type="match status" value="1"/>
</dbReference>
<dbReference type="Pfam" id="PF13600">
    <property type="entry name" value="DUF4140"/>
    <property type="match status" value="1"/>
</dbReference>
<feature type="domain" description="DUF4140" evidence="4">
    <location>
        <begin position="30"/>
        <end position="121"/>
    </location>
</feature>
<dbReference type="Pfam" id="PF13715">
    <property type="entry name" value="CarbopepD_reg_2"/>
    <property type="match status" value="1"/>
</dbReference>
<sequence length="634" mass="70303">MSHLLLAALCLAHGAMAEPKKPSPSTIQQVTVFIKGAQVTRTATVALLPGANTITFNGLSPDIDEKSIQVQGDGAFTILSVASQKNFLQEQVQRTEITTLENQRDELNDKLKHEKNLLHVYAEEATMMSKNQSIGGTNNGVKTAELKEAMDFQRARLSEIADKQQLIEKNIASMENSVDNINLQLVALQQVKKNPTSDILVTVNSKNALTAKFTIRYVVEHAGWYPNYDIRVQSITNPLTLQYKARVFQQCGEEWKNVKLSLSTGNPKERTDKPTLSPWYIYTYNSPSQMQYQQAIQQAARAHEVRGRVLDEQGSPLAGVSVQVSDRTIGTVSGADGSFSLQMPDGPQRLRFSYIGYEPEEINANGADFKSIQLRSTKETLDDVVVVGYGRQAKKSITSTLQGKEAGVTIRGISTLNAAPATIPIAITQTFSSTTFTYDIELPYTIASDGKPYTVDIKELQVPANFQYYTAPRLDKAAYLTASIINWEELNLLEGEASIFFEGTYLGRSLLDLQSAGDTLNLSLGVDKQVVVNRVLQKEYSKKQFLANNNTAERAYELRVKNNKGVPIHITVQDQVPLSSAKDVEISHVSFSGATETPNTGQVNWDLNLEPSAEKKMNLKYTVKYPRDRYVNLE</sequence>
<feature type="signal peptide" evidence="2">
    <location>
        <begin position="1"/>
        <end position="17"/>
    </location>
</feature>
<dbReference type="InterPro" id="IPR008969">
    <property type="entry name" value="CarboxyPept-like_regulatory"/>
</dbReference>
<keyword evidence="2" id="KW-0732">Signal</keyword>
<feature type="domain" description="DUF4139" evidence="3">
    <location>
        <begin position="214"/>
        <end position="627"/>
    </location>
</feature>
<dbReference type="Pfam" id="PF13598">
    <property type="entry name" value="DUF4139"/>
    <property type="match status" value="1"/>
</dbReference>
<evidence type="ECO:0000313" key="5">
    <source>
        <dbReference type="EMBL" id="SCC28697.1"/>
    </source>
</evidence>
<dbReference type="OrthoDB" id="634585at2"/>
<keyword evidence="6" id="KW-1185">Reference proteome</keyword>
<evidence type="ECO:0000313" key="6">
    <source>
        <dbReference type="Proteomes" id="UP000242818"/>
    </source>
</evidence>
<protein>
    <recommendedName>
        <fullName evidence="7">Mucoidy inhibitor MuiA family protein</fullName>
    </recommendedName>
</protein>
<dbReference type="STRING" id="1335309.GA0116948_105184"/>